<feature type="transmembrane region" description="Helical" evidence="1">
    <location>
        <begin position="336"/>
        <end position="361"/>
    </location>
</feature>
<keyword evidence="1" id="KW-0812">Transmembrane</keyword>
<name>A0A6C0BJW5_9ZZZZ</name>
<evidence type="ECO:0000256" key="1">
    <source>
        <dbReference type="SAM" id="Phobius"/>
    </source>
</evidence>
<protein>
    <recommendedName>
        <fullName evidence="3">Alpha-carbonic anhydrase domain-containing protein</fullName>
    </recommendedName>
</protein>
<reference evidence="2" key="1">
    <citation type="journal article" date="2020" name="Nature">
        <title>Giant virus diversity and host interactions through global metagenomics.</title>
        <authorList>
            <person name="Schulz F."/>
            <person name="Roux S."/>
            <person name="Paez-Espino D."/>
            <person name="Jungbluth S."/>
            <person name="Walsh D.A."/>
            <person name="Denef V.J."/>
            <person name="McMahon K.D."/>
            <person name="Konstantinidis K.T."/>
            <person name="Eloe-Fadrosh E.A."/>
            <person name="Kyrpides N.C."/>
            <person name="Woyke T."/>
        </authorList>
    </citation>
    <scope>NUCLEOTIDE SEQUENCE</scope>
    <source>
        <strain evidence="2">GVMAG-M-3300013006-15</strain>
    </source>
</reference>
<evidence type="ECO:0008006" key="3">
    <source>
        <dbReference type="Google" id="ProtNLM"/>
    </source>
</evidence>
<proteinExistence type="predicted"/>
<dbReference type="AlphaFoldDB" id="A0A6C0BJW5"/>
<keyword evidence="1" id="KW-1133">Transmembrane helix</keyword>
<sequence length="364" mass="40684">MGDLKRLQENKVFPFNSLSCTQTPFQFPKNLKLENIPEYKTSEIRILGSTAGPGRLLERAGRDGQLIEESPQISLIFERQTFNISDTILHFPGMHRSPTAENPPAGEIHMYFRNSKPNKRLQGPTDDLCIVIPIKIGSGKGANYFEYLNREASLRSEFLPAITSILTDKSPAILYKGKDLKNRGCGLPNAESQCLPEAHAIQFIFLQEPVYCRIKDVERLKKANAAELESPSEPISITDLRRFCAYYKSPGFRIGSIEQNPTALPDGIKRMDSLKCRVVDTKKDIKGNNIVIDPKARNIYLPDELGSKKLVDDDDGSANTPSDSTSFQPGDFEDIIAIPMGITVAYYVTAFIFSVIHPVLWSNI</sequence>
<evidence type="ECO:0000313" key="2">
    <source>
        <dbReference type="EMBL" id="QHS91623.1"/>
    </source>
</evidence>
<organism evidence="2">
    <name type="scientific">viral metagenome</name>
    <dbReference type="NCBI Taxonomy" id="1070528"/>
    <lineage>
        <taxon>unclassified sequences</taxon>
        <taxon>metagenomes</taxon>
        <taxon>organismal metagenomes</taxon>
    </lineage>
</organism>
<keyword evidence="1" id="KW-0472">Membrane</keyword>
<accession>A0A6C0BJW5</accession>
<dbReference type="EMBL" id="MN739162">
    <property type="protein sequence ID" value="QHS91623.1"/>
    <property type="molecule type" value="Genomic_DNA"/>
</dbReference>